<dbReference type="RefSeq" id="WP_167220414.1">
    <property type="nucleotide sequence ID" value="NZ_JAAQPH010000001.1"/>
</dbReference>
<keyword evidence="3 6" id="KW-0812">Transmembrane</keyword>
<sequence length="377" mass="40961">MTGDNTLHGPARTGGDGVPRRKIAINADTTPWYIYAAIIIFGVAAPFIFPAYTTQIALLWLMILFALTWDICGGQMGYNSLGNIFFFGAGMYISAVIQVGMFTDVGTYTSARGGEQLVLDYGDYFFSLFVGTIAAAIGCVVLAIVLGRIVFGLRGPYFAIGTLGLALAARELAGTWEWIGGGSGIAMPVYPGQPHEKSVVFYILFLLLAVLTFVFVRWLYATRFGLAINAIRDDEGKAEAMGIHTLRHKLVAWSSAAFLLGMSGAIFGNLTGFIEPLEVAFPAATFGIFMVVMALLGGKGTLWGPVIGATLFHIVKEVTWTYLLGWQWVALGLLIVINVVFFQEGIMGWMQRKWPERFGITVDQRVSADKAGEEASR</sequence>
<dbReference type="Proteomes" id="UP000761264">
    <property type="component" value="Unassembled WGS sequence"/>
</dbReference>
<feature type="transmembrane region" description="Helical" evidence="6">
    <location>
        <begin position="250"/>
        <end position="267"/>
    </location>
</feature>
<protein>
    <submittedName>
        <fullName evidence="7">Branched-chain amino acid ABC transporter permease</fullName>
    </submittedName>
</protein>
<feature type="transmembrane region" description="Helical" evidence="6">
    <location>
        <begin position="199"/>
        <end position="220"/>
    </location>
</feature>
<evidence type="ECO:0000256" key="2">
    <source>
        <dbReference type="ARBA" id="ARBA00022475"/>
    </source>
</evidence>
<dbReference type="PANTHER" id="PTHR30482">
    <property type="entry name" value="HIGH-AFFINITY BRANCHED-CHAIN AMINO ACID TRANSPORT SYSTEM PERMEASE"/>
    <property type="match status" value="1"/>
</dbReference>
<feature type="transmembrane region" description="Helical" evidence="6">
    <location>
        <begin position="157"/>
        <end position="179"/>
    </location>
</feature>
<reference evidence="7" key="1">
    <citation type="submission" date="2020-03" db="EMBL/GenBank/DDBJ databases">
        <title>Genome of Pelagibius litoralis DSM 21314T.</title>
        <authorList>
            <person name="Wang G."/>
        </authorList>
    </citation>
    <scope>NUCLEOTIDE SEQUENCE</scope>
    <source>
        <strain evidence="7">DSM 21314</strain>
    </source>
</reference>
<feature type="transmembrane region" description="Helical" evidence="6">
    <location>
        <begin position="84"/>
        <end position="104"/>
    </location>
</feature>
<keyword evidence="4 6" id="KW-1133">Transmembrane helix</keyword>
<dbReference type="CDD" id="cd06581">
    <property type="entry name" value="TM_PBP1_LivM_like"/>
    <property type="match status" value="1"/>
</dbReference>
<dbReference type="PANTHER" id="PTHR30482:SF10">
    <property type="entry name" value="HIGH-AFFINITY BRANCHED-CHAIN AMINO ACID TRANSPORT PROTEIN BRAE"/>
    <property type="match status" value="1"/>
</dbReference>
<feature type="transmembrane region" description="Helical" evidence="6">
    <location>
        <begin position="279"/>
        <end position="296"/>
    </location>
</feature>
<comment type="caution">
    <text evidence="7">The sequence shown here is derived from an EMBL/GenBank/DDBJ whole genome shotgun (WGS) entry which is preliminary data.</text>
</comment>
<proteinExistence type="predicted"/>
<dbReference type="GO" id="GO:0015658">
    <property type="term" value="F:branched-chain amino acid transmembrane transporter activity"/>
    <property type="evidence" value="ECO:0007669"/>
    <property type="project" value="InterPro"/>
</dbReference>
<evidence type="ECO:0000256" key="4">
    <source>
        <dbReference type="ARBA" id="ARBA00022989"/>
    </source>
</evidence>
<evidence type="ECO:0000313" key="8">
    <source>
        <dbReference type="Proteomes" id="UP000761264"/>
    </source>
</evidence>
<organism evidence="7 8">
    <name type="scientific">Pelagibius litoralis</name>
    <dbReference type="NCBI Taxonomy" id="374515"/>
    <lineage>
        <taxon>Bacteria</taxon>
        <taxon>Pseudomonadati</taxon>
        <taxon>Pseudomonadota</taxon>
        <taxon>Alphaproteobacteria</taxon>
        <taxon>Rhodospirillales</taxon>
        <taxon>Rhodovibrionaceae</taxon>
        <taxon>Pelagibius</taxon>
    </lineage>
</organism>
<evidence type="ECO:0000256" key="3">
    <source>
        <dbReference type="ARBA" id="ARBA00022692"/>
    </source>
</evidence>
<keyword evidence="8" id="KW-1185">Reference proteome</keyword>
<comment type="subcellular location">
    <subcellularLocation>
        <location evidence="1">Cell membrane</location>
        <topology evidence="1">Multi-pass membrane protein</topology>
    </subcellularLocation>
</comment>
<feature type="transmembrane region" description="Helical" evidence="6">
    <location>
        <begin position="124"/>
        <end position="145"/>
    </location>
</feature>
<name>A0A967C6B0_9PROT</name>
<evidence type="ECO:0000256" key="5">
    <source>
        <dbReference type="ARBA" id="ARBA00023136"/>
    </source>
</evidence>
<dbReference type="Pfam" id="PF02653">
    <property type="entry name" value="BPD_transp_2"/>
    <property type="match status" value="1"/>
</dbReference>
<accession>A0A967C6B0</accession>
<keyword evidence="2" id="KW-1003">Cell membrane</keyword>
<evidence type="ECO:0000256" key="1">
    <source>
        <dbReference type="ARBA" id="ARBA00004651"/>
    </source>
</evidence>
<evidence type="ECO:0000313" key="7">
    <source>
        <dbReference type="EMBL" id="NIA67132.1"/>
    </source>
</evidence>
<dbReference type="InterPro" id="IPR043428">
    <property type="entry name" value="LivM-like"/>
</dbReference>
<gene>
    <name evidence="7" type="ORF">HBA54_00835</name>
</gene>
<feature type="transmembrane region" description="Helical" evidence="6">
    <location>
        <begin position="30"/>
        <end position="49"/>
    </location>
</feature>
<dbReference type="InterPro" id="IPR001851">
    <property type="entry name" value="ABC_transp_permease"/>
</dbReference>
<feature type="transmembrane region" description="Helical" evidence="6">
    <location>
        <begin position="55"/>
        <end position="72"/>
    </location>
</feature>
<dbReference type="EMBL" id="JAAQPH010000001">
    <property type="protein sequence ID" value="NIA67132.1"/>
    <property type="molecule type" value="Genomic_DNA"/>
</dbReference>
<evidence type="ECO:0000256" key="6">
    <source>
        <dbReference type="SAM" id="Phobius"/>
    </source>
</evidence>
<dbReference type="AlphaFoldDB" id="A0A967C6B0"/>
<keyword evidence="5 6" id="KW-0472">Membrane</keyword>
<feature type="transmembrane region" description="Helical" evidence="6">
    <location>
        <begin position="329"/>
        <end position="350"/>
    </location>
</feature>
<dbReference type="GO" id="GO:0005886">
    <property type="term" value="C:plasma membrane"/>
    <property type="evidence" value="ECO:0007669"/>
    <property type="project" value="UniProtKB-SubCell"/>
</dbReference>